<dbReference type="InParanoid" id="A0A5E4FE29"/>
<evidence type="ECO:0000256" key="1">
    <source>
        <dbReference type="SAM" id="Phobius"/>
    </source>
</evidence>
<keyword evidence="1" id="KW-0812">Transmembrane</keyword>
<dbReference type="Gramene" id="VVA26072">
    <property type="protein sequence ID" value="VVA26072"/>
    <property type="gene ID" value="Prudul26B023019"/>
</dbReference>
<proteinExistence type="predicted"/>
<name>A0A5E4FE29_PRUDU</name>
<evidence type="ECO:0000313" key="3">
    <source>
        <dbReference type="Proteomes" id="UP000327085"/>
    </source>
</evidence>
<gene>
    <name evidence="2" type="ORF">ALMOND_2B023019</name>
</gene>
<feature type="transmembrane region" description="Helical" evidence="1">
    <location>
        <begin position="37"/>
        <end position="55"/>
    </location>
</feature>
<organism evidence="2 3">
    <name type="scientific">Prunus dulcis</name>
    <name type="common">Almond</name>
    <name type="synonym">Amygdalus dulcis</name>
    <dbReference type="NCBI Taxonomy" id="3755"/>
    <lineage>
        <taxon>Eukaryota</taxon>
        <taxon>Viridiplantae</taxon>
        <taxon>Streptophyta</taxon>
        <taxon>Embryophyta</taxon>
        <taxon>Tracheophyta</taxon>
        <taxon>Spermatophyta</taxon>
        <taxon>Magnoliopsida</taxon>
        <taxon>eudicotyledons</taxon>
        <taxon>Gunneridae</taxon>
        <taxon>Pentapetalae</taxon>
        <taxon>rosids</taxon>
        <taxon>fabids</taxon>
        <taxon>Rosales</taxon>
        <taxon>Rosaceae</taxon>
        <taxon>Amygdaloideae</taxon>
        <taxon>Amygdaleae</taxon>
        <taxon>Prunus</taxon>
    </lineage>
</organism>
<dbReference type="EMBL" id="CABIKO010000102">
    <property type="protein sequence ID" value="VVA26072.1"/>
    <property type="molecule type" value="Genomic_DNA"/>
</dbReference>
<reference evidence="3" key="1">
    <citation type="journal article" date="2020" name="Plant J.">
        <title>Transposons played a major role in the diversification between the closely related almond and peach genomes: results from the almond genome sequence.</title>
        <authorList>
            <person name="Alioto T."/>
            <person name="Alexiou K.G."/>
            <person name="Bardil A."/>
            <person name="Barteri F."/>
            <person name="Castanera R."/>
            <person name="Cruz F."/>
            <person name="Dhingra A."/>
            <person name="Duval H."/>
            <person name="Fernandez I Marti A."/>
            <person name="Frias L."/>
            <person name="Galan B."/>
            <person name="Garcia J.L."/>
            <person name="Howad W."/>
            <person name="Gomez-Garrido J."/>
            <person name="Gut M."/>
            <person name="Julca I."/>
            <person name="Morata J."/>
            <person name="Puigdomenech P."/>
            <person name="Ribeca P."/>
            <person name="Rubio Cabetas M.J."/>
            <person name="Vlasova A."/>
            <person name="Wirthensohn M."/>
            <person name="Garcia-Mas J."/>
            <person name="Gabaldon T."/>
            <person name="Casacuberta J.M."/>
            <person name="Arus P."/>
        </authorList>
    </citation>
    <scope>NUCLEOTIDE SEQUENCE [LARGE SCALE GENOMIC DNA]</scope>
    <source>
        <strain evidence="3">cv. Texas</strain>
    </source>
</reference>
<keyword evidence="1" id="KW-1133">Transmembrane helix</keyword>
<dbReference type="Proteomes" id="UP000327085">
    <property type="component" value="Chromosome 1"/>
</dbReference>
<feature type="transmembrane region" description="Helical" evidence="1">
    <location>
        <begin position="12"/>
        <end position="31"/>
    </location>
</feature>
<accession>A0A5E4FE29</accession>
<sequence length="98" mass="10659">MEKVHCRSSSSQAKLSGTIVSITGAFVAFVVKKYPAVVFIVFYVTISAAFTLVAVRDASAWGAKAGCGADFYFICRKRIATLSCFGVERFFIVHKGYS</sequence>
<dbReference type="AlphaFoldDB" id="A0A5E4FE29"/>
<keyword evidence="1" id="KW-0472">Membrane</keyword>
<evidence type="ECO:0000313" key="2">
    <source>
        <dbReference type="EMBL" id="VVA26072.1"/>
    </source>
</evidence>
<protein>
    <submittedName>
        <fullName evidence="2">PREDICTED: EUGRSUZ_B02543</fullName>
    </submittedName>
</protein>